<dbReference type="SFLD" id="SFLDS00019">
    <property type="entry name" value="Glutathione_Transferase_(cytos"/>
    <property type="match status" value="1"/>
</dbReference>
<feature type="domain" description="GST C-terminal" evidence="7">
    <location>
        <begin position="112"/>
        <end position="245"/>
    </location>
</feature>
<keyword evidence="5" id="KW-0808">Transferase</keyword>
<comment type="function">
    <text evidence="5">Exhibits glutathione-dependent thiol transferase activity. Has high dehydroascorbate reductase activity and may contribute to the recycling of ascorbic acid. Participates in the biotransformation of inorganic arsenic and reduces monomethylarsonic acid (MMA).</text>
</comment>
<name>A0ABM0MMB3_SACKO</name>
<comment type="similarity">
    <text evidence="1 5">Belongs to the GST superfamily. Omega family.</text>
</comment>
<sequence>MSGKHLTSGMSISATVAGEGSDFPPLEKDTLRLYGTRFCPCTQRVLLTLELKEIEYEVVYMNTRNKPSWYIEKSPTGLVPVLEINDQIVCESIICCEYLDEVYSDSQLAAETPYQRARDKMLINFFLSEMVPVIHKHSHPADGLDEKQKEMFFDNMEKVLTKRKSPYFRGDTPGLLDIVLWPSFERIEGMDVLDGDSHGLPADRFPLLTSWMDAMVDVPAVQKFFLSAEQHREFYKNYLRTKPLFDELLS</sequence>
<gene>
    <name evidence="9" type="primary">LOC102801608</name>
</gene>
<proteinExistence type="inferred from homology"/>
<dbReference type="GeneID" id="102801608"/>
<dbReference type="InterPro" id="IPR005442">
    <property type="entry name" value="GST_omega"/>
</dbReference>
<dbReference type="InterPro" id="IPR040079">
    <property type="entry name" value="Glutathione_S-Trfase"/>
</dbReference>
<dbReference type="InterPro" id="IPR004045">
    <property type="entry name" value="Glutathione_S-Trfase_N"/>
</dbReference>
<dbReference type="Proteomes" id="UP000694865">
    <property type="component" value="Unplaced"/>
</dbReference>
<comment type="catalytic activity">
    <reaction evidence="5">
        <text>RX + glutathione = an S-substituted glutathione + a halide anion + H(+)</text>
        <dbReference type="Rhea" id="RHEA:16437"/>
        <dbReference type="ChEBI" id="CHEBI:15378"/>
        <dbReference type="ChEBI" id="CHEBI:16042"/>
        <dbReference type="ChEBI" id="CHEBI:17792"/>
        <dbReference type="ChEBI" id="CHEBI:57925"/>
        <dbReference type="ChEBI" id="CHEBI:90779"/>
        <dbReference type="EC" id="2.5.1.18"/>
    </reaction>
</comment>
<comment type="catalytic activity">
    <reaction evidence="3 5">
        <text>methylarsonate + 2 glutathione + H(+) = methylarsonous acid + glutathione disulfide + H2O</text>
        <dbReference type="Rhea" id="RHEA:15969"/>
        <dbReference type="ChEBI" id="CHEBI:15377"/>
        <dbReference type="ChEBI" id="CHEBI:15378"/>
        <dbReference type="ChEBI" id="CHEBI:17826"/>
        <dbReference type="ChEBI" id="CHEBI:33409"/>
        <dbReference type="ChEBI" id="CHEBI:57925"/>
        <dbReference type="ChEBI" id="CHEBI:58297"/>
        <dbReference type="EC" id="1.20.4.2"/>
    </reaction>
</comment>
<evidence type="ECO:0000259" key="6">
    <source>
        <dbReference type="PROSITE" id="PS50404"/>
    </source>
</evidence>
<dbReference type="PANTHER" id="PTHR43968:SF6">
    <property type="entry name" value="GLUTATHIONE S-TRANSFERASE OMEGA"/>
    <property type="match status" value="1"/>
</dbReference>
<comment type="catalytic activity">
    <reaction evidence="4 5">
        <text>L-dehydroascorbate + 2 glutathione = glutathione disulfide + L-ascorbate</text>
        <dbReference type="Rhea" id="RHEA:24424"/>
        <dbReference type="ChEBI" id="CHEBI:38290"/>
        <dbReference type="ChEBI" id="CHEBI:57925"/>
        <dbReference type="ChEBI" id="CHEBI:58297"/>
        <dbReference type="ChEBI" id="CHEBI:58539"/>
        <dbReference type="EC" id="1.8.5.1"/>
    </reaction>
</comment>
<dbReference type="PANTHER" id="PTHR43968">
    <property type="match status" value="1"/>
</dbReference>
<dbReference type="Pfam" id="PF13409">
    <property type="entry name" value="GST_N_2"/>
    <property type="match status" value="1"/>
</dbReference>
<keyword evidence="2 5" id="KW-0560">Oxidoreductase</keyword>
<dbReference type="SUPFAM" id="SSF47616">
    <property type="entry name" value="GST C-terminal domain-like"/>
    <property type="match status" value="1"/>
</dbReference>
<dbReference type="Gene3D" id="3.40.30.10">
    <property type="entry name" value="Glutaredoxin"/>
    <property type="match status" value="1"/>
</dbReference>
<dbReference type="InterPro" id="IPR036249">
    <property type="entry name" value="Thioredoxin-like_sf"/>
</dbReference>
<dbReference type="Pfam" id="PF14497">
    <property type="entry name" value="GST_C_3"/>
    <property type="match status" value="1"/>
</dbReference>
<dbReference type="PRINTS" id="PR01625">
    <property type="entry name" value="GSTRNSFRASEO"/>
</dbReference>
<evidence type="ECO:0000259" key="7">
    <source>
        <dbReference type="PROSITE" id="PS50405"/>
    </source>
</evidence>
<dbReference type="Gene3D" id="1.20.1050.10">
    <property type="match status" value="1"/>
</dbReference>
<dbReference type="PROSITE" id="PS50405">
    <property type="entry name" value="GST_CTER"/>
    <property type="match status" value="1"/>
</dbReference>
<dbReference type="InterPro" id="IPR004046">
    <property type="entry name" value="GST_C"/>
</dbReference>
<evidence type="ECO:0000313" key="8">
    <source>
        <dbReference type="Proteomes" id="UP000694865"/>
    </source>
</evidence>
<evidence type="ECO:0000256" key="1">
    <source>
        <dbReference type="ARBA" id="ARBA00011067"/>
    </source>
</evidence>
<keyword evidence="8" id="KW-1185">Reference proteome</keyword>
<dbReference type="EC" id="1.8.5.1" evidence="5"/>
<dbReference type="InterPro" id="IPR036282">
    <property type="entry name" value="Glutathione-S-Trfase_C_sf"/>
</dbReference>
<evidence type="ECO:0000256" key="5">
    <source>
        <dbReference type="RuleBase" id="RU368071"/>
    </source>
</evidence>
<protein>
    <recommendedName>
        <fullName evidence="5">Glutathione S-transferase omega</fullName>
        <shortName evidence="5">GSTO</shortName>
        <ecNumber evidence="5">1.20.4.2</ecNumber>
        <ecNumber evidence="5">1.8.5.1</ecNumber>
        <ecNumber evidence="5">2.5.1.18</ecNumber>
    </recommendedName>
    <alternativeName>
        <fullName evidence="5">Glutathione-dependent dehydroascorbate reductase</fullName>
    </alternativeName>
    <alternativeName>
        <fullName evidence="5">Monomethylarsonic acid reductase</fullName>
    </alternativeName>
</protein>
<dbReference type="EC" id="1.20.4.2" evidence="5"/>
<reference evidence="9" key="1">
    <citation type="submission" date="2025-08" db="UniProtKB">
        <authorList>
            <consortium name="RefSeq"/>
        </authorList>
    </citation>
    <scope>IDENTIFICATION</scope>
    <source>
        <tissue evidence="9">Testes</tissue>
    </source>
</reference>
<dbReference type="SFLD" id="SFLDG00358">
    <property type="entry name" value="Main_(cytGST)"/>
    <property type="match status" value="1"/>
</dbReference>
<evidence type="ECO:0000256" key="4">
    <source>
        <dbReference type="ARBA" id="ARBA00049544"/>
    </source>
</evidence>
<dbReference type="PROSITE" id="PS50404">
    <property type="entry name" value="GST_NTER"/>
    <property type="match status" value="1"/>
</dbReference>
<dbReference type="InterPro" id="IPR010987">
    <property type="entry name" value="Glutathione-S-Trfase_C-like"/>
</dbReference>
<dbReference type="EC" id="2.5.1.18" evidence="5"/>
<evidence type="ECO:0000256" key="2">
    <source>
        <dbReference type="ARBA" id="ARBA00023002"/>
    </source>
</evidence>
<dbReference type="RefSeq" id="XP_006821154.1">
    <property type="nucleotide sequence ID" value="XM_006821091.1"/>
</dbReference>
<dbReference type="SUPFAM" id="SSF52833">
    <property type="entry name" value="Thioredoxin-like"/>
    <property type="match status" value="1"/>
</dbReference>
<accession>A0ABM0MMB3</accession>
<dbReference type="InterPro" id="IPR050983">
    <property type="entry name" value="GST_Omega/HSP26"/>
</dbReference>
<feature type="domain" description="GST N-terminal" evidence="6">
    <location>
        <begin position="29"/>
        <end position="107"/>
    </location>
</feature>
<evidence type="ECO:0000256" key="3">
    <source>
        <dbReference type="ARBA" id="ARBA00048353"/>
    </source>
</evidence>
<organism evidence="8 9">
    <name type="scientific">Saccoglossus kowalevskii</name>
    <name type="common">Acorn worm</name>
    <dbReference type="NCBI Taxonomy" id="10224"/>
    <lineage>
        <taxon>Eukaryota</taxon>
        <taxon>Metazoa</taxon>
        <taxon>Hemichordata</taxon>
        <taxon>Enteropneusta</taxon>
        <taxon>Harrimaniidae</taxon>
        <taxon>Saccoglossus</taxon>
    </lineage>
</organism>
<evidence type="ECO:0000313" key="9">
    <source>
        <dbReference type="RefSeq" id="XP_006821154.1"/>
    </source>
</evidence>